<name>A0ACB8EVU8_9SAUR</name>
<reference evidence="1" key="1">
    <citation type="submission" date="2021-08" db="EMBL/GenBank/DDBJ databases">
        <title>The first chromosome-level gecko genome reveals the dynamic sex chromosomes of Neotropical dwarf geckos (Sphaerodactylidae: Sphaerodactylus).</title>
        <authorList>
            <person name="Pinto B.J."/>
            <person name="Keating S.E."/>
            <person name="Gamble T."/>
        </authorList>
    </citation>
    <scope>NUCLEOTIDE SEQUENCE</scope>
    <source>
        <strain evidence="1">TG3544</strain>
    </source>
</reference>
<sequence length="127" mass="13668">MASFIPGTIGSHTPLPGDSCPLDLCMSLCNGCLSKNLPEAQHLDLFFSTVVWYLGPSLPSSRAPPSSSPGNPAKSLHSGATCQDLSLWEESGVLIKPGMLRPRHLSTVISTRQLSMHLTFSFQAVRF</sequence>
<keyword evidence="2" id="KW-1185">Reference proteome</keyword>
<protein>
    <submittedName>
        <fullName evidence="1">Uncharacterized protein</fullName>
    </submittedName>
</protein>
<gene>
    <name evidence="1" type="ORF">K3G42_011747</name>
</gene>
<dbReference type="EMBL" id="CM037628">
    <property type="protein sequence ID" value="KAH7996878.1"/>
    <property type="molecule type" value="Genomic_DNA"/>
</dbReference>
<accession>A0ACB8EVU8</accession>
<organism evidence="1 2">
    <name type="scientific">Sphaerodactylus townsendi</name>
    <dbReference type="NCBI Taxonomy" id="933632"/>
    <lineage>
        <taxon>Eukaryota</taxon>
        <taxon>Metazoa</taxon>
        <taxon>Chordata</taxon>
        <taxon>Craniata</taxon>
        <taxon>Vertebrata</taxon>
        <taxon>Euteleostomi</taxon>
        <taxon>Lepidosauria</taxon>
        <taxon>Squamata</taxon>
        <taxon>Bifurcata</taxon>
        <taxon>Gekkota</taxon>
        <taxon>Sphaerodactylidae</taxon>
        <taxon>Sphaerodactylus</taxon>
    </lineage>
</organism>
<evidence type="ECO:0000313" key="2">
    <source>
        <dbReference type="Proteomes" id="UP000827872"/>
    </source>
</evidence>
<evidence type="ECO:0000313" key="1">
    <source>
        <dbReference type="EMBL" id="KAH7996878.1"/>
    </source>
</evidence>
<comment type="caution">
    <text evidence="1">The sequence shown here is derived from an EMBL/GenBank/DDBJ whole genome shotgun (WGS) entry which is preliminary data.</text>
</comment>
<proteinExistence type="predicted"/>
<dbReference type="Proteomes" id="UP000827872">
    <property type="component" value="Linkage Group LG15"/>
</dbReference>